<dbReference type="AlphaFoldDB" id="A0A537JMU3"/>
<proteinExistence type="predicted"/>
<protein>
    <submittedName>
        <fullName evidence="3">LpxI family protein</fullName>
    </submittedName>
</protein>
<dbReference type="InterPro" id="IPR043167">
    <property type="entry name" value="LpxI_C_sf"/>
</dbReference>
<dbReference type="EMBL" id="VBAO01000029">
    <property type="protein sequence ID" value="TMI84476.1"/>
    <property type="molecule type" value="Genomic_DNA"/>
</dbReference>
<dbReference type="InterPro" id="IPR041255">
    <property type="entry name" value="LpxI_N"/>
</dbReference>
<sequence>MDADAPIGLIAGRGALPIEVVEEARRRGRRVVCVDIFEADPALQRVADAYYAVRLGDLGGIIEAFRRHGVREVVLAGKVDKLPALRRVRLDAHGEAVARRTPDYRDTSIVGAFLAVLETSGFEVGHQARYLGHLVPGPGVLSPRAPSEAEAADIQAGLRFASRIAALDIGQAVAVRNGTVVAVEAAEGTDEMIRRAGALSAGVVVVKVSRPQQDPRYDLPVVGPATITALGEARGTALAVEAGRTLVLERDRVVAAAADADLALVAVAAAARDADV</sequence>
<dbReference type="Proteomes" id="UP000320048">
    <property type="component" value="Unassembled WGS sequence"/>
</dbReference>
<name>A0A537JMU3_9BACT</name>
<reference evidence="3 4" key="1">
    <citation type="journal article" date="2019" name="Nat. Microbiol.">
        <title>Mediterranean grassland soil C-N compound turnover is dependent on rainfall and depth, and is mediated by genomically divergent microorganisms.</title>
        <authorList>
            <person name="Diamond S."/>
            <person name="Andeer P.F."/>
            <person name="Li Z."/>
            <person name="Crits-Christoph A."/>
            <person name="Burstein D."/>
            <person name="Anantharaman K."/>
            <person name="Lane K.R."/>
            <person name="Thomas B.C."/>
            <person name="Pan C."/>
            <person name="Northen T.R."/>
            <person name="Banfield J.F."/>
        </authorList>
    </citation>
    <scope>NUCLEOTIDE SEQUENCE [LARGE SCALE GENOMIC DNA]</scope>
    <source>
        <strain evidence="3">NP_7</strain>
    </source>
</reference>
<evidence type="ECO:0000313" key="3">
    <source>
        <dbReference type="EMBL" id="TMI84476.1"/>
    </source>
</evidence>
<feature type="domain" description="LpxI N-terminal" evidence="2">
    <location>
        <begin position="7"/>
        <end position="133"/>
    </location>
</feature>
<dbReference type="InterPro" id="IPR053174">
    <property type="entry name" value="LpxI"/>
</dbReference>
<dbReference type="Pfam" id="PF06230">
    <property type="entry name" value="LpxI_C"/>
    <property type="match status" value="1"/>
</dbReference>
<evidence type="ECO:0000259" key="2">
    <source>
        <dbReference type="Pfam" id="PF17930"/>
    </source>
</evidence>
<dbReference type="InterPro" id="IPR010415">
    <property type="entry name" value="LpxI_C"/>
</dbReference>
<gene>
    <name evidence="3" type="ORF">E6H04_01295</name>
</gene>
<evidence type="ECO:0000313" key="4">
    <source>
        <dbReference type="Proteomes" id="UP000320048"/>
    </source>
</evidence>
<dbReference type="PANTHER" id="PTHR39962:SF1">
    <property type="entry name" value="LPXI FAMILY PROTEIN"/>
    <property type="match status" value="1"/>
</dbReference>
<dbReference type="Gene3D" id="3.40.50.20">
    <property type="match status" value="1"/>
</dbReference>
<comment type="caution">
    <text evidence="3">The sequence shown here is derived from an EMBL/GenBank/DDBJ whole genome shotgun (WGS) entry which is preliminary data.</text>
</comment>
<dbReference type="Pfam" id="PF17930">
    <property type="entry name" value="LpxI_N"/>
    <property type="match status" value="1"/>
</dbReference>
<dbReference type="PANTHER" id="PTHR39962">
    <property type="entry name" value="BLL4848 PROTEIN"/>
    <property type="match status" value="1"/>
</dbReference>
<dbReference type="Gene3D" id="3.40.140.80">
    <property type="match status" value="1"/>
</dbReference>
<accession>A0A537JMU3</accession>
<feature type="domain" description="LpxI C-terminal" evidence="1">
    <location>
        <begin position="138"/>
        <end position="265"/>
    </location>
</feature>
<organism evidence="3 4">
    <name type="scientific">Candidatus Segetimicrobium genomatis</name>
    <dbReference type="NCBI Taxonomy" id="2569760"/>
    <lineage>
        <taxon>Bacteria</taxon>
        <taxon>Bacillati</taxon>
        <taxon>Candidatus Sysuimicrobiota</taxon>
        <taxon>Candidatus Sysuimicrobiia</taxon>
        <taxon>Candidatus Sysuimicrobiales</taxon>
        <taxon>Candidatus Segetimicrobiaceae</taxon>
        <taxon>Candidatus Segetimicrobium</taxon>
    </lineage>
</organism>
<evidence type="ECO:0000259" key="1">
    <source>
        <dbReference type="Pfam" id="PF06230"/>
    </source>
</evidence>